<dbReference type="KEGG" id="dla:I6G47_29325"/>
<dbReference type="GO" id="GO:0016020">
    <property type="term" value="C:membrane"/>
    <property type="evidence" value="ECO:0007669"/>
    <property type="project" value="InterPro"/>
</dbReference>
<dbReference type="AlphaFoldDB" id="A0A7T3DEW1"/>
<dbReference type="PANTHER" id="PTHR34220:SF7">
    <property type="entry name" value="SENSOR HISTIDINE KINASE YPDA"/>
    <property type="match status" value="1"/>
</dbReference>
<dbReference type="Pfam" id="PF06580">
    <property type="entry name" value="His_kinase"/>
    <property type="match status" value="1"/>
</dbReference>
<feature type="domain" description="Signal transduction histidine kinase internal region" evidence="3">
    <location>
        <begin position="171"/>
        <end position="249"/>
    </location>
</feature>
<gene>
    <name evidence="4" type="ORF">I6G47_29325</name>
</gene>
<feature type="transmembrane region" description="Helical" evidence="2">
    <location>
        <begin position="73"/>
        <end position="98"/>
    </location>
</feature>
<keyword evidence="2" id="KW-0812">Transmembrane</keyword>
<dbReference type="GO" id="GO:0000155">
    <property type="term" value="F:phosphorelay sensor kinase activity"/>
    <property type="evidence" value="ECO:0007669"/>
    <property type="project" value="InterPro"/>
</dbReference>
<keyword evidence="4" id="KW-0418">Kinase</keyword>
<evidence type="ECO:0000256" key="1">
    <source>
        <dbReference type="SAM" id="MobiDB-lite"/>
    </source>
</evidence>
<feature type="transmembrane region" description="Helical" evidence="2">
    <location>
        <begin position="110"/>
        <end position="133"/>
    </location>
</feature>
<evidence type="ECO:0000259" key="3">
    <source>
        <dbReference type="Pfam" id="PF06580"/>
    </source>
</evidence>
<name>A0A7T3DEW1_9BURK</name>
<organism evidence="4 5">
    <name type="scientific">Delftia lacustris</name>
    <dbReference type="NCBI Taxonomy" id="558537"/>
    <lineage>
        <taxon>Bacteria</taxon>
        <taxon>Pseudomonadati</taxon>
        <taxon>Pseudomonadota</taxon>
        <taxon>Betaproteobacteria</taxon>
        <taxon>Burkholderiales</taxon>
        <taxon>Comamonadaceae</taxon>
        <taxon>Delftia</taxon>
    </lineage>
</organism>
<proteinExistence type="predicted"/>
<evidence type="ECO:0000256" key="2">
    <source>
        <dbReference type="SAM" id="Phobius"/>
    </source>
</evidence>
<dbReference type="InterPro" id="IPR036890">
    <property type="entry name" value="HATPase_C_sf"/>
</dbReference>
<keyword evidence="2" id="KW-1133">Transmembrane helix</keyword>
<dbReference type="RefSeq" id="WP_016451124.1">
    <property type="nucleotide sequence ID" value="NZ_CP065748.1"/>
</dbReference>
<dbReference type="PANTHER" id="PTHR34220">
    <property type="entry name" value="SENSOR HISTIDINE KINASE YPDA"/>
    <property type="match status" value="1"/>
</dbReference>
<dbReference type="GeneID" id="83665780"/>
<dbReference type="EMBL" id="CP065748">
    <property type="protein sequence ID" value="QPS81023.1"/>
    <property type="molecule type" value="Genomic_DNA"/>
</dbReference>
<reference evidence="4 5" key="1">
    <citation type="submission" date="2020-12" db="EMBL/GenBank/DDBJ databases">
        <title>FDA dAtabase for Regulatory Grade micrObial Sequences (FDA-ARGOS): Supporting development and validation of Infectious Disease Dx tests.</title>
        <authorList>
            <person name="Sproer C."/>
            <person name="Gronow S."/>
            <person name="Severitt S."/>
            <person name="Schroder I."/>
            <person name="Tallon L."/>
            <person name="Sadzewicz L."/>
            <person name="Zhao X."/>
            <person name="Boylan J."/>
            <person name="Ott S."/>
            <person name="Bowen H."/>
            <person name="Vavikolanu K."/>
            <person name="Mehta A."/>
            <person name="Aluvathingal J."/>
            <person name="Nadendla S."/>
            <person name="Lowell S."/>
            <person name="Myers T."/>
            <person name="Yan Y."/>
            <person name="Sichtig H."/>
        </authorList>
    </citation>
    <scope>NUCLEOTIDE SEQUENCE [LARGE SCALE GENOMIC DNA]</scope>
    <source>
        <strain evidence="4 5">FDAARGOS_890</strain>
    </source>
</reference>
<feature type="region of interest" description="Disordered" evidence="1">
    <location>
        <begin position="365"/>
        <end position="384"/>
    </location>
</feature>
<dbReference type="InterPro" id="IPR050640">
    <property type="entry name" value="Bact_2-comp_sensor_kinase"/>
</dbReference>
<sequence>MTIIRACGANPTRRNTTCRPLPTQPPPTTAPPPLPAALVFDACNVGVVLRAVLFVQAVVATASMFGADSPLQWLQGMALLTGACLPGTLVWLVAACLLKHPLQRLPASGQYAAGVLLGMAAGLYACAMLHLAGGTSAPWLASAVSGGLLAALLVAALVLRARGHAPADTQARLAELQSRIRPHFLFNTLNSAIALVRAEPAKAEALLEDLSDLFRYALAEPHSTTTLAEEIELAQRYLAIEQVRFGERLQVRWQLDPAAHGALLPPLLLQPLVENAIRHGVEPSARGGKLQVRTERRGDLVEVRITNTLPSEIDSASAAGTRGNGIALANVRARLSLLHDLQAHLTARTLNGHFVVRISLPLAPPASQPTKALSKKKHHAHPDR</sequence>
<protein>
    <submittedName>
        <fullName evidence="4">Histidine kinase</fullName>
    </submittedName>
</protein>
<dbReference type="SUPFAM" id="SSF55874">
    <property type="entry name" value="ATPase domain of HSP90 chaperone/DNA topoisomerase II/histidine kinase"/>
    <property type="match status" value="1"/>
</dbReference>
<evidence type="ECO:0000313" key="5">
    <source>
        <dbReference type="Proteomes" id="UP000595064"/>
    </source>
</evidence>
<dbReference type="Proteomes" id="UP000595064">
    <property type="component" value="Chromosome"/>
</dbReference>
<dbReference type="InterPro" id="IPR010559">
    <property type="entry name" value="Sig_transdc_His_kin_internal"/>
</dbReference>
<feature type="region of interest" description="Disordered" evidence="1">
    <location>
        <begin position="11"/>
        <end position="30"/>
    </location>
</feature>
<dbReference type="Gene3D" id="3.30.565.10">
    <property type="entry name" value="Histidine kinase-like ATPase, C-terminal domain"/>
    <property type="match status" value="1"/>
</dbReference>
<feature type="compositionally biased region" description="Basic residues" evidence="1">
    <location>
        <begin position="373"/>
        <end position="384"/>
    </location>
</feature>
<feature type="transmembrane region" description="Helical" evidence="2">
    <location>
        <begin position="47"/>
        <end position="67"/>
    </location>
</feature>
<keyword evidence="4" id="KW-0808">Transferase</keyword>
<feature type="transmembrane region" description="Helical" evidence="2">
    <location>
        <begin position="139"/>
        <end position="159"/>
    </location>
</feature>
<accession>A0A7T3DEW1</accession>
<evidence type="ECO:0000313" key="4">
    <source>
        <dbReference type="EMBL" id="QPS81023.1"/>
    </source>
</evidence>
<keyword evidence="5" id="KW-1185">Reference proteome</keyword>
<keyword evidence="2" id="KW-0472">Membrane</keyword>